<evidence type="ECO:0000259" key="7">
    <source>
        <dbReference type="Pfam" id="PF04542"/>
    </source>
</evidence>
<evidence type="ECO:0000256" key="3">
    <source>
        <dbReference type="ARBA" id="ARBA00023082"/>
    </source>
</evidence>
<feature type="domain" description="RNA polymerase sigma factor 70 region 4 type 2" evidence="8">
    <location>
        <begin position="142"/>
        <end position="194"/>
    </location>
</feature>
<dbReference type="KEGG" id="thes:FHQ07_08465"/>
<evidence type="ECO:0000259" key="8">
    <source>
        <dbReference type="Pfam" id="PF08281"/>
    </source>
</evidence>
<dbReference type="PANTHER" id="PTHR43133:SF51">
    <property type="entry name" value="RNA POLYMERASE SIGMA FACTOR"/>
    <property type="match status" value="1"/>
</dbReference>
<dbReference type="GO" id="GO:0003677">
    <property type="term" value="F:DNA binding"/>
    <property type="evidence" value="ECO:0007669"/>
    <property type="project" value="UniProtKB-KW"/>
</dbReference>
<feature type="domain" description="RNA polymerase sigma-70 region 2" evidence="7">
    <location>
        <begin position="37"/>
        <end position="101"/>
    </location>
</feature>
<keyword evidence="4 6" id="KW-0238">DNA-binding</keyword>
<evidence type="ECO:0000313" key="10">
    <source>
        <dbReference type="Proteomes" id="UP000308149"/>
    </source>
</evidence>
<comment type="similarity">
    <text evidence="1 6">Belongs to the sigma-70 factor family. ECF subfamily.</text>
</comment>
<dbReference type="EMBL" id="CP040871">
    <property type="protein sequence ID" value="QDA57344.1"/>
    <property type="molecule type" value="Genomic_DNA"/>
</dbReference>
<evidence type="ECO:0000256" key="1">
    <source>
        <dbReference type="ARBA" id="ARBA00010641"/>
    </source>
</evidence>
<dbReference type="OrthoDB" id="9782108at2"/>
<evidence type="ECO:0000256" key="4">
    <source>
        <dbReference type="ARBA" id="ARBA00023125"/>
    </source>
</evidence>
<dbReference type="Gene3D" id="1.10.1740.10">
    <property type="match status" value="1"/>
</dbReference>
<dbReference type="Pfam" id="PF04542">
    <property type="entry name" value="Sigma70_r2"/>
    <property type="match status" value="1"/>
</dbReference>
<dbReference type="GO" id="GO:0006352">
    <property type="term" value="P:DNA-templated transcription initiation"/>
    <property type="evidence" value="ECO:0007669"/>
    <property type="project" value="InterPro"/>
</dbReference>
<protein>
    <recommendedName>
        <fullName evidence="6">RNA polymerase sigma factor</fullName>
    </recommendedName>
</protein>
<gene>
    <name evidence="9" type="ORF">FHQ07_08465</name>
</gene>
<evidence type="ECO:0000256" key="5">
    <source>
        <dbReference type="ARBA" id="ARBA00023163"/>
    </source>
</evidence>
<accession>A0A5B7ZQA4</accession>
<organism evidence="9 10">
    <name type="scientific">Thermomonas aquatica</name>
    <dbReference type="NCBI Taxonomy" id="2202149"/>
    <lineage>
        <taxon>Bacteria</taxon>
        <taxon>Pseudomonadati</taxon>
        <taxon>Pseudomonadota</taxon>
        <taxon>Gammaproteobacteria</taxon>
        <taxon>Lysobacterales</taxon>
        <taxon>Lysobacteraceae</taxon>
        <taxon>Thermomonas</taxon>
    </lineage>
</organism>
<dbReference type="RefSeq" id="WP_139716395.1">
    <property type="nucleotide sequence ID" value="NZ_CP040871.1"/>
</dbReference>
<evidence type="ECO:0000313" key="9">
    <source>
        <dbReference type="EMBL" id="QDA57344.1"/>
    </source>
</evidence>
<dbReference type="InterPro" id="IPR013324">
    <property type="entry name" value="RNA_pol_sigma_r3/r4-like"/>
</dbReference>
<keyword evidence="3 6" id="KW-0731">Sigma factor</keyword>
<dbReference type="NCBIfam" id="NF008888">
    <property type="entry name" value="PRK11922.1"/>
    <property type="match status" value="1"/>
</dbReference>
<evidence type="ECO:0000256" key="2">
    <source>
        <dbReference type="ARBA" id="ARBA00023015"/>
    </source>
</evidence>
<keyword evidence="2 6" id="KW-0805">Transcription regulation</keyword>
<dbReference type="InterPro" id="IPR013325">
    <property type="entry name" value="RNA_pol_sigma_r2"/>
</dbReference>
<dbReference type="InterPro" id="IPR039425">
    <property type="entry name" value="RNA_pol_sigma-70-like"/>
</dbReference>
<dbReference type="PROSITE" id="PS01063">
    <property type="entry name" value="SIGMA70_ECF"/>
    <property type="match status" value="1"/>
</dbReference>
<dbReference type="InterPro" id="IPR000838">
    <property type="entry name" value="RNA_pol_sigma70_ECF_CS"/>
</dbReference>
<sequence length="234" mass="25945">MTAIDASLARDYAALEDAALVALVQAGDREAFRQVMRRCNQRLYRVVRGVVDDDAEAEDVVQEAYVHAYAHIGGYRGDASLATWLARIALNEAYGRLRRRRQTMDIEQVEAVAAASGRVVAFPNRFGGEDPAAAAAREQLRRLLEHAVDALPEAFRVVFVLRDVEGCSVEETADTLGLRSETVKTRLHRARRLLRNALHDNVAASLSDAFPFLGARCERMTEAVLARFDALPPR</sequence>
<dbReference type="Pfam" id="PF08281">
    <property type="entry name" value="Sigma70_r4_2"/>
    <property type="match status" value="1"/>
</dbReference>
<dbReference type="Proteomes" id="UP000308149">
    <property type="component" value="Chromosome"/>
</dbReference>
<proteinExistence type="inferred from homology"/>
<dbReference type="Gene3D" id="1.10.10.10">
    <property type="entry name" value="Winged helix-like DNA-binding domain superfamily/Winged helix DNA-binding domain"/>
    <property type="match status" value="1"/>
</dbReference>
<name>A0A5B7ZQA4_9GAMM</name>
<dbReference type="SUPFAM" id="SSF88946">
    <property type="entry name" value="Sigma2 domain of RNA polymerase sigma factors"/>
    <property type="match status" value="1"/>
</dbReference>
<dbReference type="AlphaFoldDB" id="A0A5B7ZQA4"/>
<keyword evidence="5 6" id="KW-0804">Transcription</keyword>
<dbReference type="PANTHER" id="PTHR43133">
    <property type="entry name" value="RNA POLYMERASE ECF-TYPE SIGMA FACTO"/>
    <property type="match status" value="1"/>
</dbReference>
<dbReference type="InterPro" id="IPR014284">
    <property type="entry name" value="RNA_pol_sigma-70_dom"/>
</dbReference>
<dbReference type="SUPFAM" id="SSF88659">
    <property type="entry name" value="Sigma3 and sigma4 domains of RNA polymerase sigma factors"/>
    <property type="match status" value="1"/>
</dbReference>
<dbReference type="GO" id="GO:0016987">
    <property type="term" value="F:sigma factor activity"/>
    <property type="evidence" value="ECO:0007669"/>
    <property type="project" value="UniProtKB-KW"/>
</dbReference>
<dbReference type="InterPro" id="IPR036388">
    <property type="entry name" value="WH-like_DNA-bd_sf"/>
</dbReference>
<keyword evidence="10" id="KW-1185">Reference proteome</keyword>
<dbReference type="InterPro" id="IPR013249">
    <property type="entry name" value="RNA_pol_sigma70_r4_t2"/>
</dbReference>
<dbReference type="InterPro" id="IPR007627">
    <property type="entry name" value="RNA_pol_sigma70_r2"/>
</dbReference>
<dbReference type="NCBIfam" id="TIGR02937">
    <property type="entry name" value="sigma70-ECF"/>
    <property type="match status" value="1"/>
</dbReference>
<reference evidence="9 10" key="1">
    <citation type="submission" date="2019-06" db="EMBL/GenBank/DDBJ databases">
        <title>Thermomonas aquatica sp. nov., isolated from an industrial wastewater treatment plant.</title>
        <authorList>
            <person name="Jeon J.H."/>
            <person name="Park D.-S."/>
        </authorList>
    </citation>
    <scope>NUCLEOTIDE SEQUENCE [LARGE SCALE GENOMIC DNA]</scope>
    <source>
        <strain evidence="9 10">SY21</strain>
    </source>
</reference>
<evidence type="ECO:0000256" key="6">
    <source>
        <dbReference type="RuleBase" id="RU000716"/>
    </source>
</evidence>